<name>A0ACC0AWU6_CATRO</name>
<evidence type="ECO:0000313" key="2">
    <source>
        <dbReference type="Proteomes" id="UP001060085"/>
    </source>
</evidence>
<keyword evidence="2" id="KW-1185">Reference proteome</keyword>
<organism evidence="1 2">
    <name type="scientific">Catharanthus roseus</name>
    <name type="common">Madagascar periwinkle</name>
    <name type="synonym">Vinca rosea</name>
    <dbReference type="NCBI Taxonomy" id="4058"/>
    <lineage>
        <taxon>Eukaryota</taxon>
        <taxon>Viridiplantae</taxon>
        <taxon>Streptophyta</taxon>
        <taxon>Embryophyta</taxon>
        <taxon>Tracheophyta</taxon>
        <taxon>Spermatophyta</taxon>
        <taxon>Magnoliopsida</taxon>
        <taxon>eudicotyledons</taxon>
        <taxon>Gunneridae</taxon>
        <taxon>Pentapetalae</taxon>
        <taxon>asterids</taxon>
        <taxon>lamiids</taxon>
        <taxon>Gentianales</taxon>
        <taxon>Apocynaceae</taxon>
        <taxon>Rauvolfioideae</taxon>
        <taxon>Vinceae</taxon>
        <taxon>Catharanthinae</taxon>
        <taxon>Catharanthus</taxon>
    </lineage>
</organism>
<accession>A0ACC0AWU6</accession>
<dbReference type="Proteomes" id="UP001060085">
    <property type="component" value="Linkage Group LG05"/>
</dbReference>
<protein>
    <submittedName>
        <fullName evidence="1">Uncharacterized protein</fullName>
    </submittedName>
</protein>
<evidence type="ECO:0000313" key="1">
    <source>
        <dbReference type="EMBL" id="KAI5664472.1"/>
    </source>
</evidence>
<dbReference type="EMBL" id="CM044705">
    <property type="protein sequence ID" value="KAI5664472.1"/>
    <property type="molecule type" value="Genomic_DNA"/>
</dbReference>
<reference evidence="2" key="1">
    <citation type="journal article" date="2023" name="Nat. Plants">
        <title>Single-cell RNA sequencing provides a high-resolution roadmap for understanding the multicellular compartmentation of specialized metabolism.</title>
        <authorList>
            <person name="Sun S."/>
            <person name="Shen X."/>
            <person name="Li Y."/>
            <person name="Li Y."/>
            <person name="Wang S."/>
            <person name="Li R."/>
            <person name="Zhang H."/>
            <person name="Shen G."/>
            <person name="Guo B."/>
            <person name="Wei J."/>
            <person name="Xu J."/>
            <person name="St-Pierre B."/>
            <person name="Chen S."/>
            <person name="Sun C."/>
        </authorList>
    </citation>
    <scope>NUCLEOTIDE SEQUENCE [LARGE SCALE GENOMIC DNA]</scope>
</reference>
<comment type="caution">
    <text evidence="1">The sequence shown here is derived from an EMBL/GenBank/DDBJ whole genome shotgun (WGS) entry which is preliminary data.</text>
</comment>
<sequence>MTQGIFQHKPLISKEQEISREQCYQMKNSIYRRGSKIPLLFCNGNISKWWFLWSFVIFSQGEDLNYEDWKRNLDIVLKSIVYEYVLIDPCPKIREESTEEECKATQEWKGINCRVRYCMLASMSDALLVVHEDIATMHELDMTLKEKYGA</sequence>
<gene>
    <name evidence="1" type="ORF">M9H77_23795</name>
</gene>
<proteinExistence type="predicted"/>